<dbReference type="VEuPathDB" id="FungiDB:ACJ73_03490"/>
<dbReference type="OrthoDB" id="5354164at2759"/>
<comment type="caution">
    <text evidence="1">The sequence shown here is derived from an EMBL/GenBank/DDBJ whole genome shotgun (WGS) entry which is preliminary data.</text>
</comment>
<dbReference type="AlphaFoldDB" id="A0A1J9QAR8"/>
<dbReference type="Proteomes" id="UP000242791">
    <property type="component" value="Unassembled WGS sequence"/>
</dbReference>
<dbReference type="EMBL" id="LGTZ01000424">
    <property type="protein sequence ID" value="OJD25146.1"/>
    <property type="molecule type" value="Genomic_DNA"/>
</dbReference>
<accession>A0A1J9QAR8</accession>
<organism evidence="1 2">
    <name type="scientific">Blastomyces percursus</name>
    <dbReference type="NCBI Taxonomy" id="1658174"/>
    <lineage>
        <taxon>Eukaryota</taxon>
        <taxon>Fungi</taxon>
        <taxon>Dikarya</taxon>
        <taxon>Ascomycota</taxon>
        <taxon>Pezizomycotina</taxon>
        <taxon>Eurotiomycetes</taxon>
        <taxon>Eurotiomycetidae</taxon>
        <taxon>Onygenales</taxon>
        <taxon>Ajellomycetaceae</taxon>
        <taxon>Blastomyces</taxon>
    </lineage>
</organism>
<keyword evidence="2" id="KW-1185">Reference proteome</keyword>
<evidence type="ECO:0000313" key="2">
    <source>
        <dbReference type="Proteomes" id="UP000242791"/>
    </source>
</evidence>
<sequence length="165" mass="17978">MRSSLVFSSNANISKKLEAPKEFLGLGSSLSRHRRESAEIGPTHITARKLGALFAQVVPSTPKLEEAYGKRVSEIAGLRSDGIFVDYIGVYGISIWAVATSGNPAHLLNDDHHRARVWSAPEAISIWSELVAERKRALETVNHAEPLRSFVVSRSNIAGTACRMG</sequence>
<reference evidence="1 2" key="1">
    <citation type="submission" date="2015-08" db="EMBL/GenBank/DDBJ databases">
        <title>Emmonsia species relationships and genome sequence.</title>
        <authorList>
            <person name="Cuomo C.A."/>
            <person name="Schwartz I.S."/>
            <person name="Kenyon C."/>
            <person name="De Hoog G.S."/>
            <person name="Govender N.P."/>
            <person name="Botha A."/>
            <person name="Moreno L."/>
            <person name="De Vries M."/>
            <person name="Munoz J.F."/>
            <person name="Stielow J.B."/>
        </authorList>
    </citation>
    <scope>NUCLEOTIDE SEQUENCE [LARGE SCALE GENOMIC DNA]</scope>
    <source>
        <strain evidence="1 2">EI222</strain>
    </source>
</reference>
<protein>
    <submittedName>
        <fullName evidence="1">Uncharacterized protein</fullName>
    </submittedName>
</protein>
<proteinExistence type="predicted"/>
<evidence type="ECO:0000313" key="1">
    <source>
        <dbReference type="EMBL" id="OJD25146.1"/>
    </source>
</evidence>
<name>A0A1J9QAR8_9EURO</name>
<gene>
    <name evidence="1" type="ORF">ACJ73_03490</name>
</gene>